<organism evidence="1">
    <name type="scientific">Manihot esculenta</name>
    <name type="common">Cassava</name>
    <name type="synonym">Jatropha manihot</name>
    <dbReference type="NCBI Taxonomy" id="3983"/>
    <lineage>
        <taxon>Eukaryota</taxon>
        <taxon>Viridiplantae</taxon>
        <taxon>Streptophyta</taxon>
        <taxon>Embryophyta</taxon>
        <taxon>Tracheophyta</taxon>
        <taxon>Spermatophyta</taxon>
        <taxon>Magnoliopsida</taxon>
        <taxon>eudicotyledons</taxon>
        <taxon>Gunneridae</taxon>
        <taxon>Pentapetalae</taxon>
        <taxon>rosids</taxon>
        <taxon>fabids</taxon>
        <taxon>Malpighiales</taxon>
        <taxon>Euphorbiaceae</taxon>
        <taxon>Crotonoideae</taxon>
        <taxon>Manihoteae</taxon>
        <taxon>Manihot</taxon>
    </lineage>
</organism>
<dbReference type="AlphaFoldDB" id="A0A2C9U3Y0"/>
<protein>
    <submittedName>
        <fullName evidence="1">Uncharacterized protein</fullName>
    </submittedName>
</protein>
<gene>
    <name evidence="1" type="ORF">MANES_17G018500</name>
</gene>
<proteinExistence type="predicted"/>
<reference evidence="1" key="1">
    <citation type="submission" date="2016-02" db="EMBL/GenBank/DDBJ databases">
        <title>WGS assembly of Manihot esculenta.</title>
        <authorList>
            <person name="Bredeson J.V."/>
            <person name="Prochnik S.E."/>
            <person name="Lyons J.B."/>
            <person name="Schmutz J."/>
            <person name="Grimwood J."/>
            <person name="Vrebalov J."/>
            <person name="Bart R.S."/>
            <person name="Amuge T."/>
            <person name="Ferguson M.E."/>
            <person name="Green R."/>
            <person name="Putnam N."/>
            <person name="Stites J."/>
            <person name="Rounsley S."/>
            <person name="Rokhsar D.S."/>
        </authorList>
    </citation>
    <scope>NUCLEOTIDE SEQUENCE [LARGE SCALE GENOMIC DNA]</scope>
    <source>
        <tissue evidence="1">Leaf</tissue>
    </source>
</reference>
<accession>A0A2C9U3Y0</accession>
<name>A0A2C9U3Y0_MANES</name>
<evidence type="ECO:0000313" key="1">
    <source>
        <dbReference type="EMBL" id="OAY24473.1"/>
    </source>
</evidence>
<dbReference type="EMBL" id="CM004403">
    <property type="protein sequence ID" value="OAY24473.1"/>
    <property type="molecule type" value="Genomic_DNA"/>
</dbReference>
<sequence length="40" mass="4784">MQGSNSRSFFAVRRLFMLDFVELKVFVVNQFLRTIIFIVN</sequence>